<comment type="subcellular location">
    <subcellularLocation>
        <location evidence="2">Membrane</location>
    </subcellularLocation>
</comment>
<dbReference type="EMBL" id="LLYZ01000005">
    <property type="protein sequence ID" value="KQK25406.1"/>
    <property type="molecule type" value="Genomic_DNA"/>
</dbReference>
<dbReference type="FunFam" id="3.30.70.1230:FF:000033">
    <property type="entry name" value="Adenylate cyclase"/>
    <property type="match status" value="1"/>
</dbReference>
<evidence type="ECO:0000256" key="17">
    <source>
        <dbReference type="PROSITE-ProRule" id="PRU00339"/>
    </source>
</evidence>
<gene>
    <name evidence="22" type="ORF">AR438_07280</name>
</gene>
<reference evidence="22 23" key="1">
    <citation type="submission" date="2015-10" db="EMBL/GenBank/DDBJ databases">
        <title>Chryseobacterium aquaticum genome.</title>
        <authorList>
            <person name="Newman J.D."/>
            <person name="Ferguson M.B."/>
            <person name="Miller J.R."/>
        </authorList>
    </citation>
    <scope>NUCLEOTIDE SEQUENCE [LARGE SCALE GENOMIC DNA]</scope>
    <source>
        <strain evidence="22 23">KCTC 12483</strain>
    </source>
</reference>
<dbReference type="PROSITE" id="PS00452">
    <property type="entry name" value="GUANYLATE_CYCLASE_1"/>
    <property type="match status" value="1"/>
</dbReference>
<dbReference type="SUPFAM" id="SSF48452">
    <property type="entry name" value="TPR-like"/>
    <property type="match status" value="1"/>
</dbReference>
<evidence type="ECO:0000256" key="6">
    <source>
        <dbReference type="ARBA" id="ARBA00022723"/>
    </source>
</evidence>
<dbReference type="InterPro" id="IPR011990">
    <property type="entry name" value="TPR-like_helical_dom_sf"/>
</dbReference>
<keyword evidence="23" id="KW-1185">Reference proteome</keyword>
<dbReference type="InterPro" id="IPR029787">
    <property type="entry name" value="Nucleotide_cyclase"/>
</dbReference>
<evidence type="ECO:0000256" key="11">
    <source>
        <dbReference type="ARBA" id="ARBA00022998"/>
    </source>
</evidence>
<keyword evidence="12 20" id="KW-0472">Membrane</keyword>
<protein>
    <recommendedName>
        <fullName evidence="4">Adenylate cyclase</fullName>
        <ecNumber evidence="3">4.6.1.1</ecNumber>
    </recommendedName>
    <alternativeName>
        <fullName evidence="14">ATP pyrophosphate-lyase</fullName>
    </alternativeName>
    <alternativeName>
        <fullName evidence="15">Adenylyl cyclase</fullName>
    </alternativeName>
</protein>
<comment type="catalytic activity">
    <reaction evidence="1">
        <text>ATP = 3',5'-cyclic AMP + diphosphate</text>
        <dbReference type="Rhea" id="RHEA:15389"/>
        <dbReference type="ChEBI" id="CHEBI:30616"/>
        <dbReference type="ChEBI" id="CHEBI:33019"/>
        <dbReference type="ChEBI" id="CHEBI:58165"/>
        <dbReference type="EC" id="4.6.1.1"/>
    </reaction>
</comment>
<organism evidence="22 23">
    <name type="scientific">Chryseobacterium aquaticum</name>
    <dbReference type="NCBI Taxonomy" id="452084"/>
    <lineage>
        <taxon>Bacteria</taxon>
        <taxon>Pseudomonadati</taxon>
        <taxon>Bacteroidota</taxon>
        <taxon>Flavobacteriia</taxon>
        <taxon>Flavobacteriales</taxon>
        <taxon>Weeksellaceae</taxon>
        <taxon>Chryseobacterium group</taxon>
        <taxon>Chryseobacterium</taxon>
    </lineage>
</organism>
<feature type="coiled-coil region" evidence="19">
    <location>
        <begin position="455"/>
        <end position="490"/>
    </location>
</feature>
<evidence type="ECO:0000256" key="8">
    <source>
        <dbReference type="ARBA" id="ARBA00022840"/>
    </source>
</evidence>
<evidence type="ECO:0000259" key="21">
    <source>
        <dbReference type="PROSITE" id="PS50125"/>
    </source>
</evidence>
<evidence type="ECO:0000256" key="1">
    <source>
        <dbReference type="ARBA" id="ARBA00001593"/>
    </source>
</evidence>
<evidence type="ECO:0000256" key="13">
    <source>
        <dbReference type="ARBA" id="ARBA00023239"/>
    </source>
</evidence>
<evidence type="ECO:0000256" key="20">
    <source>
        <dbReference type="SAM" id="Phobius"/>
    </source>
</evidence>
<evidence type="ECO:0000256" key="7">
    <source>
        <dbReference type="ARBA" id="ARBA00022741"/>
    </source>
</evidence>
<dbReference type="InterPro" id="IPR001054">
    <property type="entry name" value="A/G_cyclase"/>
</dbReference>
<evidence type="ECO:0000256" key="12">
    <source>
        <dbReference type="ARBA" id="ARBA00023136"/>
    </source>
</evidence>
<dbReference type="PANTHER" id="PTHR11920">
    <property type="entry name" value="GUANYLYL CYCLASE"/>
    <property type="match status" value="1"/>
</dbReference>
<evidence type="ECO:0000313" key="22">
    <source>
        <dbReference type="EMBL" id="KQK25406.1"/>
    </source>
</evidence>
<dbReference type="SMART" id="SM00028">
    <property type="entry name" value="TPR"/>
    <property type="match status" value="3"/>
</dbReference>
<keyword evidence="10 20" id="KW-1133">Transmembrane helix</keyword>
<dbReference type="GO" id="GO:0005524">
    <property type="term" value="F:ATP binding"/>
    <property type="evidence" value="ECO:0007669"/>
    <property type="project" value="UniProtKB-KW"/>
</dbReference>
<dbReference type="CDD" id="cd07302">
    <property type="entry name" value="CHD"/>
    <property type="match status" value="1"/>
</dbReference>
<keyword evidence="5 20" id="KW-0812">Transmembrane</keyword>
<evidence type="ECO:0000256" key="16">
    <source>
        <dbReference type="ARBA" id="ARBA00064436"/>
    </source>
</evidence>
<proteinExistence type="inferred from homology"/>
<accession>A0A0Q3P6V8</accession>
<keyword evidence="11" id="KW-0115">cAMP biosynthesis</keyword>
<dbReference type="Gene3D" id="1.25.40.10">
    <property type="entry name" value="Tetratricopeptide repeat domain"/>
    <property type="match status" value="2"/>
</dbReference>
<dbReference type="GO" id="GO:0006171">
    <property type="term" value="P:cAMP biosynthetic process"/>
    <property type="evidence" value="ECO:0007669"/>
    <property type="project" value="UniProtKB-KW"/>
</dbReference>
<dbReference type="PANTHER" id="PTHR11920:SF335">
    <property type="entry name" value="GUANYLATE CYCLASE"/>
    <property type="match status" value="1"/>
</dbReference>
<dbReference type="GO" id="GO:0005886">
    <property type="term" value="C:plasma membrane"/>
    <property type="evidence" value="ECO:0007669"/>
    <property type="project" value="UniProtKB-ARBA"/>
</dbReference>
<evidence type="ECO:0000256" key="3">
    <source>
        <dbReference type="ARBA" id="ARBA00012201"/>
    </source>
</evidence>
<evidence type="ECO:0000256" key="15">
    <source>
        <dbReference type="ARBA" id="ARBA00032637"/>
    </source>
</evidence>
<dbReference type="Pfam" id="PF00211">
    <property type="entry name" value="Guanylate_cyc"/>
    <property type="match status" value="1"/>
</dbReference>
<dbReference type="InterPro" id="IPR050401">
    <property type="entry name" value="Cyclic_nucleotide_synthase"/>
</dbReference>
<dbReference type="PROSITE" id="PS50125">
    <property type="entry name" value="GUANYLATE_CYCLASE_2"/>
    <property type="match status" value="1"/>
</dbReference>
<keyword evidence="8" id="KW-0067">ATP-binding</keyword>
<evidence type="ECO:0000256" key="4">
    <source>
        <dbReference type="ARBA" id="ARBA00021420"/>
    </source>
</evidence>
<feature type="repeat" description="TPR" evidence="17">
    <location>
        <begin position="207"/>
        <end position="240"/>
    </location>
</feature>
<dbReference type="STRING" id="452084.AR438_07280"/>
<evidence type="ECO:0000256" key="9">
    <source>
        <dbReference type="ARBA" id="ARBA00022842"/>
    </source>
</evidence>
<dbReference type="Pfam" id="PF13181">
    <property type="entry name" value="TPR_8"/>
    <property type="match status" value="1"/>
</dbReference>
<dbReference type="RefSeq" id="WP_056013722.1">
    <property type="nucleotide sequence ID" value="NZ_LLYZ01000005.1"/>
</dbReference>
<evidence type="ECO:0000256" key="14">
    <source>
        <dbReference type="ARBA" id="ARBA00032597"/>
    </source>
</evidence>
<dbReference type="Gene3D" id="3.30.70.1230">
    <property type="entry name" value="Nucleotide cyclase"/>
    <property type="match status" value="1"/>
</dbReference>
<dbReference type="GO" id="GO:0046872">
    <property type="term" value="F:metal ion binding"/>
    <property type="evidence" value="ECO:0007669"/>
    <property type="project" value="UniProtKB-KW"/>
</dbReference>
<evidence type="ECO:0000256" key="10">
    <source>
        <dbReference type="ARBA" id="ARBA00022989"/>
    </source>
</evidence>
<evidence type="ECO:0000256" key="19">
    <source>
        <dbReference type="SAM" id="Coils"/>
    </source>
</evidence>
<keyword evidence="6" id="KW-0479">Metal-binding</keyword>
<dbReference type="GO" id="GO:0004016">
    <property type="term" value="F:adenylate cyclase activity"/>
    <property type="evidence" value="ECO:0007669"/>
    <property type="project" value="UniProtKB-EC"/>
</dbReference>
<dbReference type="Proteomes" id="UP000051682">
    <property type="component" value="Unassembled WGS sequence"/>
</dbReference>
<dbReference type="EC" id="4.6.1.1" evidence="3"/>
<comment type="similarity">
    <text evidence="18">Belongs to the adenylyl cyclase class-4/guanylyl cyclase family.</text>
</comment>
<dbReference type="InterPro" id="IPR018297">
    <property type="entry name" value="A/G_cyclase_CS"/>
</dbReference>
<dbReference type="SUPFAM" id="SSF55073">
    <property type="entry name" value="Nucleotide cyclase"/>
    <property type="match status" value="1"/>
</dbReference>
<feature type="repeat" description="TPR" evidence="17">
    <location>
        <begin position="284"/>
        <end position="317"/>
    </location>
</feature>
<sequence>MKNKFTTLAIISVFFLGNTIFKAQDSKEILELKGKLASAKNDKEKHRKILLIIDEYGKQGKLDSMLVYNNEAILNAKKMNDKEEMGRLYLFLSQIYLQKADIVNYEKHVNEAENLLSDSKNYNNIGFLNFSIAGLNAIKKNHAKATTYYKKNIQLFEEGKKIDRKYIMLGYQGLFASNIIQSNFTDGYIASNKYIDFVKKYEPDQLPTAFMLLGSFYSSAKDYSKAINAYTNSIAHSKNEQFSYLNKAFLGLCYSEIKQLDSAKLYTNQAYEYFKNGNNAIALGSIYYSYATIYKQENKLELAEEYMKKALAIAPEKDIANSKLSYQSKLNEIILEQLSQNYNGNETERKAKLESLLQNLKEISEKIRKTDTFLSQELEITNYENLSKVYEILGNYEQALVYHKKYIEKKEKTYGLDKMKEFSKAQSNYELNEQKALIKLQEETKRIQLQKEIELKALRFEFEKKQAAAKTAEERERLLLEEDAKRKEIELTYTYQRKAAEQKYIQERKFAKTVQEKRDAVAKAELENSKTQKNMWAIGAGLSILLLGFAGYSYNQKRKDNKKIAEEKQKSDDLLLNILPYEVAEELKEKGKTSAKHFDEVSVLFTDFVNFTANSERIGVQEVLNELNICFTEFDRIMDKYGLEKIKTIGDAYLAVSGLPVSNDLHAKNAVNAGLEILSYIQQRKKDNPNALDIRIGIHSGPVIAGIVGVKKFAYDIWGDTVNTAARMEQNSSSGRVNISEATYQLIKDDFTFEHRGRIETKGKGAMDMYFVNQL</sequence>
<feature type="domain" description="Guanylate cyclase" evidence="21">
    <location>
        <begin position="602"/>
        <end position="729"/>
    </location>
</feature>
<evidence type="ECO:0000256" key="18">
    <source>
        <dbReference type="RuleBase" id="RU000405"/>
    </source>
</evidence>
<feature type="coiled-coil region" evidence="19">
    <location>
        <begin position="343"/>
        <end position="370"/>
    </location>
</feature>
<dbReference type="PROSITE" id="PS50005">
    <property type="entry name" value="TPR"/>
    <property type="match status" value="2"/>
</dbReference>
<keyword evidence="13 18" id="KW-0456">Lyase</keyword>
<evidence type="ECO:0000313" key="23">
    <source>
        <dbReference type="Proteomes" id="UP000051682"/>
    </source>
</evidence>
<evidence type="ECO:0000256" key="2">
    <source>
        <dbReference type="ARBA" id="ARBA00004370"/>
    </source>
</evidence>
<keyword evidence="19" id="KW-0175">Coiled coil</keyword>
<keyword evidence="7" id="KW-0547">Nucleotide-binding</keyword>
<comment type="subunit">
    <text evidence="16">Homodimer. Can also exist as monomer.</text>
</comment>
<evidence type="ECO:0000256" key="5">
    <source>
        <dbReference type="ARBA" id="ARBA00022692"/>
    </source>
</evidence>
<keyword evidence="9" id="KW-0460">Magnesium</keyword>
<dbReference type="SMART" id="SM00044">
    <property type="entry name" value="CYCc"/>
    <property type="match status" value="1"/>
</dbReference>
<comment type="caution">
    <text evidence="22">The sequence shown here is derived from an EMBL/GenBank/DDBJ whole genome shotgun (WGS) entry which is preliminary data.</text>
</comment>
<dbReference type="AlphaFoldDB" id="A0A0Q3P6V8"/>
<name>A0A0Q3P6V8_9FLAO</name>
<dbReference type="OrthoDB" id="9806704at2"/>
<keyword evidence="17" id="KW-0802">TPR repeat</keyword>
<dbReference type="InterPro" id="IPR019734">
    <property type="entry name" value="TPR_rpt"/>
</dbReference>
<feature type="transmembrane region" description="Helical" evidence="20">
    <location>
        <begin position="535"/>
        <end position="554"/>
    </location>
</feature>
<dbReference type="GO" id="GO:0035556">
    <property type="term" value="P:intracellular signal transduction"/>
    <property type="evidence" value="ECO:0007669"/>
    <property type="project" value="InterPro"/>
</dbReference>